<keyword evidence="2" id="KW-1185">Reference proteome</keyword>
<dbReference type="Proteomes" id="UP001732700">
    <property type="component" value="Chromosome 7A"/>
</dbReference>
<protein>
    <submittedName>
        <fullName evidence="1">Uncharacterized protein</fullName>
    </submittedName>
</protein>
<sequence>MTPVAVDVPSNSLASIIQEFLPCHFWFHFELRPATKTKRRRGQQTHASNNEALGRSISPGQVAMDKHGSIAGSSPEDDDNETPPLLPVRHDEAAAPAGRRFPSSPRLRALLAHRYPAIASGPAACAAVCALADLGGAAPRNMLAVLAWVFLWWVTDAVPLAVASMAPLFLFPAFGISSADAVAKAYMDDVIALVLGSFILALAIERYHIHRRLALYITARFCGDPVRPALLLLGITGTTAFVSMWIHNTACTVMMMPVATGILQRLPRDGGAGQEDVRRFSKAVVLGVVYGSAVGGMATLTGTGVNIILVGMWSAYFPEQEPITFSSWMTFGLPMALLMFLALWLTLCLMYCSDNTGKALAAYLDRGHLTRELSLLGPMAFAEKMVLAVFGGLIVLWMTRTLTDDIPGWGVLFHNKVGDGTVTIMMATLLFILPNGKSEGEKLMDWNKCRKLQWNIVLLLGAGFAIADGFRTSGLTDILSEGLRFLKGAPVPVIVPVACAFSGVITEFTSDDATTTLVLPLFAELAKSFGVHPAVLMISGAVGAQLSYLLPTGSPSNVVGFSTGYITIRDLVVTGLPLKVAGVAALTVLLPTLGSVIFGVDNKS</sequence>
<organism evidence="1 2">
    <name type="scientific">Avena sativa</name>
    <name type="common">Oat</name>
    <dbReference type="NCBI Taxonomy" id="4498"/>
    <lineage>
        <taxon>Eukaryota</taxon>
        <taxon>Viridiplantae</taxon>
        <taxon>Streptophyta</taxon>
        <taxon>Embryophyta</taxon>
        <taxon>Tracheophyta</taxon>
        <taxon>Spermatophyta</taxon>
        <taxon>Magnoliopsida</taxon>
        <taxon>Liliopsida</taxon>
        <taxon>Poales</taxon>
        <taxon>Poaceae</taxon>
        <taxon>BOP clade</taxon>
        <taxon>Pooideae</taxon>
        <taxon>Poodae</taxon>
        <taxon>Poeae</taxon>
        <taxon>Poeae Chloroplast Group 1 (Aveneae type)</taxon>
        <taxon>Aveninae</taxon>
        <taxon>Avena</taxon>
    </lineage>
</organism>
<reference evidence="1" key="1">
    <citation type="submission" date="2021-05" db="EMBL/GenBank/DDBJ databases">
        <authorList>
            <person name="Scholz U."/>
            <person name="Mascher M."/>
            <person name="Fiebig A."/>
        </authorList>
    </citation>
    <scope>NUCLEOTIDE SEQUENCE [LARGE SCALE GENOMIC DNA]</scope>
</reference>
<accession>A0ACD5ZSU0</accession>
<name>A0ACD5ZSU0_AVESA</name>
<dbReference type="EnsemblPlants" id="AVESA.00010b.r2.7AG1217470.1">
    <property type="protein sequence ID" value="AVESA.00010b.r2.7AG1217470.1.CDS"/>
    <property type="gene ID" value="AVESA.00010b.r2.7AG1217470"/>
</dbReference>
<evidence type="ECO:0000313" key="2">
    <source>
        <dbReference type="Proteomes" id="UP001732700"/>
    </source>
</evidence>
<reference evidence="1" key="2">
    <citation type="submission" date="2025-09" db="UniProtKB">
        <authorList>
            <consortium name="EnsemblPlants"/>
        </authorList>
    </citation>
    <scope>IDENTIFICATION</scope>
</reference>
<evidence type="ECO:0000313" key="1">
    <source>
        <dbReference type="EnsemblPlants" id="AVESA.00010b.r2.7AG1217470.1.CDS"/>
    </source>
</evidence>
<proteinExistence type="predicted"/>